<evidence type="ECO:0000259" key="6">
    <source>
        <dbReference type="Pfam" id="PF02872"/>
    </source>
</evidence>
<proteinExistence type="inferred from homology"/>
<keyword evidence="3" id="KW-0547">Nucleotide-binding</keyword>
<dbReference type="GO" id="GO:0016787">
    <property type="term" value="F:hydrolase activity"/>
    <property type="evidence" value="ECO:0007669"/>
    <property type="project" value="UniProtKB-KW"/>
</dbReference>
<reference evidence="7" key="1">
    <citation type="submission" date="2023-10" db="EMBL/GenBank/DDBJ databases">
        <authorList>
            <person name="Hackl T."/>
        </authorList>
    </citation>
    <scope>NUCLEOTIDE SEQUENCE</scope>
</reference>
<evidence type="ECO:0000256" key="3">
    <source>
        <dbReference type="RuleBase" id="RU362119"/>
    </source>
</evidence>
<dbReference type="GO" id="GO:0009166">
    <property type="term" value="P:nucleotide catabolic process"/>
    <property type="evidence" value="ECO:0007669"/>
    <property type="project" value="InterPro"/>
</dbReference>
<keyword evidence="2 3" id="KW-0732">Signal</keyword>
<feature type="domain" description="5'-Nucleotidase C-terminal" evidence="6">
    <location>
        <begin position="370"/>
        <end position="540"/>
    </location>
</feature>
<dbReference type="EMBL" id="CAUWAG010000012">
    <property type="protein sequence ID" value="CAJ2508870.1"/>
    <property type="molecule type" value="Genomic_DNA"/>
</dbReference>
<comment type="similarity">
    <text evidence="1 3">Belongs to the 5'-nucleotidase family.</text>
</comment>
<dbReference type="GO" id="GO:0000166">
    <property type="term" value="F:nucleotide binding"/>
    <property type="evidence" value="ECO:0007669"/>
    <property type="project" value="UniProtKB-KW"/>
</dbReference>
<evidence type="ECO:0000313" key="8">
    <source>
        <dbReference type="Proteomes" id="UP001295740"/>
    </source>
</evidence>
<dbReference type="Proteomes" id="UP001295740">
    <property type="component" value="Unassembled WGS sequence"/>
</dbReference>
<dbReference type="InterPro" id="IPR004843">
    <property type="entry name" value="Calcineurin-like_PHP"/>
</dbReference>
<accession>A0AAI8YLD5</accession>
<dbReference type="InterPro" id="IPR006179">
    <property type="entry name" value="5_nucleotidase/apyrase"/>
</dbReference>
<dbReference type="Gene3D" id="3.60.21.10">
    <property type="match status" value="1"/>
</dbReference>
<dbReference type="PRINTS" id="PR01607">
    <property type="entry name" value="APYRASEFAMLY"/>
</dbReference>
<dbReference type="SUPFAM" id="SSF56300">
    <property type="entry name" value="Metallo-dependent phosphatases"/>
    <property type="match status" value="1"/>
</dbReference>
<keyword evidence="8" id="KW-1185">Reference proteome</keyword>
<evidence type="ECO:0000256" key="1">
    <source>
        <dbReference type="ARBA" id="ARBA00006654"/>
    </source>
</evidence>
<dbReference type="InterPro" id="IPR036907">
    <property type="entry name" value="5'-Nucleotdase_C_sf"/>
</dbReference>
<dbReference type="Pfam" id="PF00149">
    <property type="entry name" value="Metallophos"/>
    <property type="match status" value="1"/>
</dbReference>
<name>A0AAI8YLD5_9PEZI</name>
<evidence type="ECO:0000256" key="4">
    <source>
        <dbReference type="SAM" id="MobiDB-lite"/>
    </source>
</evidence>
<dbReference type="InterPro" id="IPR008334">
    <property type="entry name" value="5'-Nucleotdase_C"/>
</dbReference>
<protein>
    <submittedName>
        <fullName evidence="7">Uu.00g138960.m01.CDS01</fullName>
    </submittedName>
</protein>
<dbReference type="SUPFAM" id="SSF55816">
    <property type="entry name" value="5'-nucleotidase (syn. UDP-sugar hydrolase), C-terminal domain"/>
    <property type="match status" value="1"/>
</dbReference>
<dbReference type="PANTHER" id="PTHR11575:SF24">
    <property type="entry name" value="5'-NUCLEOTIDASE"/>
    <property type="match status" value="1"/>
</dbReference>
<sequence length="591" mass="65659">MLIKSYSLLLISAATFGAAWPAPLMPTPNQKRDSYTLNILHVNDVHSHLVPFDPGTGLECPLEETPSLSSQSAGLGIRSPSEGDLEGDPEGESCVGGWGRIAGEVGRRRDSDPDRTIFLNSGDDAQGTWFWKEYGFKIIPEYLNLVKPVAWTPGNHDFDGGEDNLTKGIGQFEFPALAANIEPATDLKKRLKPYVVLEEHKLVIIGLSTVDTKGRSKAHPNTKFNDPIRTAQKLVKKIREKYPKEYRIIALSHIGYELDQRLAKETTDISVIVGGHSHTGLGGMIGHTGRSEGPYPTMVKKKNGDDVCVLQAAMFGRYLGAFTATWKDDNKLEGCTSKWVELDNKIKPDPKMNDLIKPLFDPLAKIAFKVVGHAANDITMGDPYNGKSLMGNFLADVMLEASQNSAQKDGMKADFAFSTSGSIRFGIPKGKITAGRVNLIEPFGNLVVNWKMKGKDIWKMLEGVYSLQNQYVDGIEGKMHRSFLHYSKGVQVKYDRSSDSKDGLRLKELNINGINVREDENMDKEFTFATSSWVMHGKESILLGLKEKEWNKEPNVVGRMDTAILKYLKEHDPVEVDDEDRIEGKNRESVS</sequence>
<dbReference type="AlphaFoldDB" id="A0AAI8YLD5"/>
<feature type="chain" id="PRO_5042318067" evidence="3">
    <location>
        <begin position="22"/>
        <end position="591"/>
    </location>
</feature>
<evidence type="ECO:0000256" key="2">
    <source>
        <dbReference type="ARBA" id="ARBA00022729"/>
    </source>
</evidence>
<gene>
    <name evidence="7" type="ORF">KHLLAP_LOCUS9338</name>
</gene>
<comment type="caution">
    <text evidence="7">The sequence shown here is derived from an EMBL/GenBank/DDBJ whole genome shotgun (WGS) entry which is preliminary data.</text>
</comment>
<dbReference type="PANTHER" id="PTHR11575">
    <property type="entry name" value="5'-NUCLEOTIDASE-RELATED"/>
    <property type="match status" value="1"/>
</dbReference>
<evidence type="ECO:0000259" key="5">
    <source>
        <dbReference type="Pfam" id="PF00149"/>
    </source>
</evidence>
<dbReference type="InterPro" id="IPR029052">
    <property type="entry name" value="Metallo-depent_PP-like"/>
</dbReference>
<keyword evidence="3" id="KW-0378">Hydrolase</keyword>
<dbReference type="Pfam" id="PF02872">
    <property type="entry name" value="5_nucleotid_C"/>
    <property type="match status" value="1"/>
</dbReference>
<feature type="signal peptide" evidence="3">
    <location>
        <begin position="1"/>
        <end position="21"/>
    </location>
</feature>
<feature type="domain" description="Calcineurin-like phosphoesterase" evidence="5">
    <location>
        <begin position="38"/>
        <end position="279"/>
    </location>
</feature>
<evidence type="ECO:0000313" key="7">
    <source>
        <dbReference type="EMBL" id="CAJ2508870.1"/>
    </source>
</evidence>
<feature type="region of interest" description="Disordered" evidence="4">
    <location>
        <begin position="60"/>
        <end position="99"/>
    </location>
</feature>
<organism evidence="7 8">
    <name type="scientific">Anthostomella pinea</name>
    <dbReference type="NCBI Taxonomy" id="933095"/>
    <lineage>
        <taxon>Eukaryota</taxon>
        <taxon>Fungi</taxon>
        <taxon>Dikarya</taxon>
        <taxon>Ascomycota</taxon>
        <taxon>Pezizomycotina</taxon>
        <taxon>Sordariomycetes</taxon>
        <taxon>Xylariomycetidae</taxon>
        <taxon>Xylariales</taxon>
        <taxon>Xylariaceae</taxon>
        <taxon>Anthostomella</taxon>
    </lineage>
</organism>
<dbReference type="Gene3D" id="3.90.780.10">
    <property type="entry name" value="5'-Nucleotidase, C-terminal domain"/>
    <property type="match status" value="1"/>
</dbReference>